<protein>
    <recommendedName>
        <fullName evidence="4">MORN repeat-containing protein 5</fullName>
    </recommendedName>
</protein>
<reference evidence="2 3" key="1">
    <citation type="submission" date="2023-11" db="EMBL/GenBank/DDBJ databases">
        <authorList>
            <person name="Hedman E."/>
            <person name="Englund M."/>
            <person name="Stromberg M."/>
            <person name="Nyberg Akerstrom W."/>
            <person name="Nylinder S."/>
            <person name="Jareborg N."/>
            <person name="Kallberg Y."/>
            <person name="Kronander E."/>
        </authorList>
    </citation>
    <scope>NUCLEOTIDE SEQUENCE [LARGE SCALE GENOMIC DNA]</scope>
</reference>
<dbReference type="InterPro" id="IPR052849">
    <property type="entry name" value="MORN_repeat_protein"/>
</dbReference>
<evidence type="ECO:0000313" key="3">
    <source>
        <dbReference type="Proteomes" id="UP001314205"/>
    </source>
</evidence>
<dbReference type="AlphaFoldDB" id="A0AAV1KW88"/>
<evidence type="ECO:0000313" key="2">
    <source>
        <dbReference type="EMBL" id="CAK1587055.1"/>
    </source>
</evidence>
<dbReference type="Gene3D" id="2.20.110.10">
    <property type="entry name" value="Histone H3 K4-specific methyltransferase SET7/9 N-terminal domain"/>
    <property type="match status" value="1"/>
</dbReference>
<sequence>MKEMTEHSESGTTVTKKQAKEVTIVQDEGFFCHDTGDTYNGFFEVKKKDKTVKMNGPGTYRTAEGDTYVGVWDGDKLSVNEEATIFYSDGSRYEGFLKDWCYCGLGKYYYPDGSVLQCEFIDNSPVGNLTLTDPNGHIWLGKAEQGYCWYEPVNHYYDMLEKAKEIQNKRQHKSAVNKEEHCDSSTASSIKFK</sequence>
<name>A0AAV1KW88_9NEOP</name>
<dbReference type="EMBL" id="CAVLGL010000081">
    <property type="protein sequence ID" value="CAK1587055.1"/>
    <property type="molecule type" value="Genomic_DNA"/>
</dbReference>
<gene>
    <name evidence="2" type="ORF">PARMNEM_LOCUS7926</name>
</gene>
<proteinExistence type="predicted"/>
<organism evidence="2 3">
    <name type="scientific">Parnassius mnemosyne</name>
    <name type="common">clouded apollo</name>
    <dbReference type="NCBI Taxonomy" id="213953"/>
    <lineage>
        <taxon>Eukaryota</taxon>
        <taxon>Metazoa</taxon>
        <taxon>Ecdysozoa</taxon>
        <taxon>Arthropoda</taxon>
        <taxon>Hexapoda</taxon>
        <taxon>Insecta</taxon>
        <taxon>Pterygota</taxon>
        <taxon>Neoptera</taxon>
        <taxon>Endopterygota</taxon>
        <taxon>Lepidoptera</taxon>
        <taxon>Glossata</taxon>
        <taxon>Ditrysia</taxon>
        <taxon>Papilionoidea</taxon>
        <taxon>Papilionidae</taxon>
        <taxon>Parnassiinae</taxon>
        <taxon>Parnassini</taxon>
        <taxon>Parnassius</taxon>
        <taxon>Driopa</taxon>
    </lineage>
</organism>
<dbReference type="Proteomes" id="UP001314205">
    <property type="component" value="Unassembled WGS sequence"/>
</dbReference>
<accession>A0AAV1KW88</accession>
<feature type="compositionally biased region" description="Polar residues" evidence="1">
    <location>
        <begin position="184"/>
        <end position="193"/>
    </location>
</feature>
<feature type="region of interest" description="Disordered" evidence="1">
    <location>
        <begin position="170"/>
        <end position="193"/>
    </location>
</feature>
<comment type="caution">
    <text evidence="2">The sequence shown here is derived from an EMBL/GenBank/DDBJ whole genome shotgun (WGS) entry which is preliminary data.</text>
</comment>
<keyword evidence="3" id="KW-1185">Reference proteome</keyword>
<dbReference type="PANTHER" id="PTHR46917">
    <property type="entry name" value="MORN REPEAT-CONTAINING PROTEIN 2"/>
    <property type="match status" value="1"/>
</dbReference>
<evidence type="ECO:0000256" key="1">
    <source>
        <dbReference type="SAM" id="MobiDB-lite"/>
    </source>
</evidence>
<dbReference type="SUPFAM" id="SSF82185">
    <property type="entry name" value="Histone H3 K4-specific methyltransferase SET7/9 N-terminal domain"/>
    <property type="match status" value="1"/>
</dbReference>
<evidence type="ECO:0008006" key="4">
    <source>
        <dbReference type="Google" id="ProtNLM"/>
    </source>
</evidence>
<dbReference type="PANTHER" id="PTHR46917:SF1">
    <property type="entry name" value="MORN REPEAT-CONTAINING PROTEIN 2"/>
    <property type="match status" value="1"/>
</dbReference>